<dbReference type="InterPro" id="IPR024520">
    <property type="entry name" value="DUF3558"/>
</dbReference>
<dbReference type="RefSeq" id="WP_162005240.1">
    <property type="nucleotide sequence ID" value="NZ_BKZW01000001.1"/>
</dbReference>
<comment type="caution">
    <text evidence="2">The sequence shown here is derived from an EMBL/GenBank/DDBJ whole genome shotgun (WGS) entry which is preliminary data.</text>
</comment>
<accession>A0A5J4KQZ8</accession>
<feature type="signal peptide" evidence="1">
    <location>
        <begin position="1"/>
        <end position="23"/>
    </location>
</feature>
<feature type="chain" id="PRO_5023843964" description="DUF4367 domain-containing protein" evidence="1">
    <location>
        <begin position="24"/>
        <end position="330"/>
    </location>
</feature>
<proteinExistence type="predicted"/>
<organism evidence="2 3">
    <name type="scientific">Dictyobacter vulcani</name>
    <dbReference type="NCBI Taxonomy" id="2607529"/>
    <lineage>
        <taxon>Bacteria</taxon>
        <taxon>Bacillati</taxon>
        <taxon>Chloroflexota</taxon>
        <taxon>Ktedonobacteria</taxon>
        <taxon>Ktedonobacterales</taxon>
        <taxon>Dictyobacteraceae</taxon>
        <taxon>Dictyobacter</taxon>
    </lineage>
</organism>
<keyword evidence="1" id="KW-0732">Signal</keyword>
<reference evidence="2 3" key="1">
    <citation type="submission" date="2019-10" db="EMBL/GenBank/DDBJ databases">
        <title>Dictyobacter vulcani sp. nov., within the class Ktedonobacteria, isolated from soil of volcanic Mt. Zao.</title>
        <authorList>
            <person name="Zheng Y."/>
            <person name="Wang C.M."/>
            <person name="Sakai Y."/>
            <person name="Abe K."/>
            <person name="Yokota A."/>
            <person name="Yabe S."/>
        </authorList>
    </citation>
    <scope>NUCLEOTIDE SEQUENCE [LARGE SCALE GENOMIC DNA]</scope>
    <source>
        <strain evidence="2 3">W12</strain>
    </source>
</reference>
<gene>
    <name evidence="2" type="ORF">KDW_29490</name>
</gene>
<protein>
    <recommendedName>
        <fullName evidence="4">DUF4367 domain-containing protein</fullName>
    </recommendedName>
</protein>
<keyword evidence="3" id="KW-1185">Reference proteome</keyword>
<name>A0A5J4KQZ8_9CHLR</name>
<evidence type="ECO:0000313" key="2">
    <source>
        <dbReference type="EMBL" id="GER88787.1"/>
    </source>
</evidence>
<evidence type="ECO:0000256" key="1">
    <source>
        <dbReference type="SAM" id="SignalP"/>
    </source>
</evidence>
<dbReference type="EMBL" id="BKZW01000001">
    <property type="protein sequence ID" value="GER88787.1"/>
    <property type="molecule type" value="Genomic_DNA"/>
</dbReference>
<dbReference type="PROSITE" id="PS51257">
    <property type="entry name" value="PROKAR_LIPOPROTEIN"/>
    <property type="match status" value="1"/>
</dbReference>
<dbReference type="Pfam" id="PF12079">
    <property type="entry name" value="DUF3558"/>
    <property type="match status" value="1"/>
</dbReference>
<dbReference type="Proteomes" id="UP000326912">
    <property type="component" value="Unassembled WGS sequence"/>
</dbReference>
<evidence type="ECO:0008006" key="4">
    <source>
        <dbReference type="Google" id="ProtNLM"/>
    </source>
</evidence>
<dbReference type="AlphaFoldDB" id="A0A5J4KQZ8"/>
<evidence type="ECO:0000313" key="3">
    <source>
        <dbReference type="Proteomes" id="UP000326912"/>
    </source>
</evidence>
<sequence length="330" mass="35494">MVSRQIRVLGFICLCLLSLSACGAQSDKSSSTSKPVAPAKQHPAQIASFDPCTLFSKDDVSHVLGGAVDVQPEFGSPMCTYKVHAGFQSPRAKGPKTADMMDPEQRRILVTVGNSDDARGYVDQDRLNTDKGIPTRIIQGVGSSAFSVPLKTGKAIIGSQGNTVYTITMIYPHMDATLMDNSLKTLAQDASRTIAANAPTLAAPAPHPCSMVNAQKASQLFQQPVKWFFTVNGTGAASCDYITTKGTPHRVEVISVNRADIAKELYNSVDRKLASDNKQTLKGIGDAALYDKRNSTWILKGDTVVHLIILGETSAEKMLLPLSKDVVKHF</sequence>